<evidence type="ECO:0000313" key="2">
    <source>
        <dbReference type="Proteomes" id="UP000290289"/>
    </source>
</evidence>
<evidence type="ECO:0000313" key="1">
    <source>
        <dbReference type="EMBL" id="RXH80058.1"/>
    </source>
</evidence>
<dbReference type="AlphaFoldDB" id="A0A498I8G8"/>
<organism evidence="1 2">
    <name type="scientific">Malus domestica</name>
    <name type="common">Apple</name>
    <name type="synonym">Pyrus malus</name>
    <dbReference type="NCBI Taxonomy" id="3750"/>
    <lineage>
        <taxon>Eukaryota</taxon>
        <taxon>Viridiplantae</taxon>
        <taxon>Streptophyta</taxon>
        <taxon>Embryophyta</taxon>
        <taxon>Tracheophyta</taxon>
        <taxon>Spermatophyta</taxon>
        <taxon>Magnoliopsida</taxon>
        <taxon>eudicotyledons</taxon>
        <taxon>Gunneridae</taxon>
        <taxon>Pentapetalae</taxon>
        <taxon>rosids</taxon>
        <taxon>fabids</taxon>
        <taxon>Rosales</taxon>
        <taxon>Rosaceae</taxon>
        <taxon>Amygdaloideae</taxon>
        <taxon>Maleae</taxon>
        <taxon>Malus</taxon>
    </lineage>
</organism>
<proteinExistence type="predicted"/>
<name>A0A498I8G8_MALDO</name>
<keyword evidence="2" id="KW-1185">Reference proteome</keyword>
<accession>A0A498I8G8</accession>
<dbReference type="Proteomes" id="UP000290289">
    <property type="component" value="Chromosome 13"/>
</dbReference>
<protein>
    <submittedName>
        <fullName evidence="1">Uncharacterized protein</fullName>
    </submittedName>
</protein>
<comment type="caution">
    <text evidence="1">The sequence shown here is derived from an EMBL/GenBank/DDBJ whole genome shotgun (WGS) entry which is preliminary data.</text>
</comment>
<gene>
    <name evidence="1" type="ORF">DVH24_041205</name>
</gene>
<sequence>MGFGIAFHFFGIPIPNRKKNIYIYNFLIIRELFQPLIVLDLICAVDLSHFSSSVHLFQSATLTLSLRPSPTSSLTRLSNSDQPPAHHHTILSSLTLQPSFTTQPPLSLAISLSHGHITALIRGFSLTDRTGDLSHACLRLSVPVLFTTKCQSISSAWNAYLIPPKAELGFELWHISHYLWQHQSLFQSEWTVMFCVLVSRRNGLFGLADYCDIASIVRVHETFKHMQFINCPSPRKLSVRPQQTTTDLHDEYSMKHVKHCPYWFENTIYVKHVVFLESFILEQLLKV</sequence>
<dbReference type="EMBL" id="RDQH01000339">
    <property type="protein sequence ID" value="RXH80058.1"/>
    <property type="molecule type" value="Genomic_DNA"/>
</dbReference>
<reference evidence="1 2" key="1">
    <citation type="submission" date="2018-10" db="EMBL/GenBank/DDBJ databases">
        <title>A high-quality apple genome assembly.</title>
        <authorList>
            <person name="Hu J."/>
        </authorList>
    </citation>
    <scope>NUCLEOTIDE SEQUENCE [LARGE SCALE GENOMIC DNA]</scope>
    <source>
        <strain evidence="2">cv. HFTH1</strain>
        <tissue evidence="1">Young leaf</tissue>
    </source>
</reference>